<evidence type="ECO:0000313" key="2">
    <source>
        <dbReference type="EMBL" id="KAJ1177480.1"/>
    </source>
</evidence>
<feature type="region of interest" description="Disordered" evidence="1">
    <location>
        <begin position="72"/>
        <end position="107"/>
    </location>
</feature>
<gene>
    <name evidence="2" type="ORF">NDU88_002735</name>
</gene>
<evidence type="ECO:0000256" key="1">
    <source>
        <dbReference type="SAM" id="MobiDB-lite"/>
    </source>
</evidence>
<proteinExistence type="predicted"/>
<name>A0AAV7TML5_PLEWA</name>
<evidence type="ECO:0000313" key="3">
    <source>
        <dbReference type="Proteomes" id="UP001066276"/>
    </source>
</evidence>
<dbReference type="Proteomes" id="UP001066276">
    <property type="component" value="Chromosome 3_2"/>
</dbReference>
<feature type="region of interest" description="Disordered" evidence="1">
    <location>
        <begin position="1"/>
        <end position="27"/>
    </location>
</feature>
<dbReference type="AlphaFoldDB" id="A0AAV7TML5"/>
<sequence length="134" mass="14153">MGRAEHGPEACGRSTNPGLELRTGRDRGTCLSKTCGKRRAPPLPSALAAAITGIGAEWPTPRPPAAVCDDRSPLGLGRAENGTRTCATRNKGEPRHRRHTFPLLGPRGWQALLGSPDGILPFTWPELGGRASTA</sequence>
<organism evidence="2 3">
    <name type="scientific">Pleurodeles waltl</name>
    <name type="common">Iberian ribbed newt</name>
    <dbReference type="NCBI Taxonomy" id="8319"/>
    <lineage>
        <taxon>Eukaryota</taxon>
        <taxon>Metazoa</taxon>
        <taxon>Chordata</taxon>
        <taxon>Craniata</taxon>
        <taxon>Vertebrata</taxon>
        <taxon>Euteleostomi</taxon>
        <taxon>Amphibia</taxon>
        <taxon>Batrachia</taxon>
        <taxon>Caudata</taxon>
        <taxon>Salamandroidea</taxon>
        <taxon>Salamandridae</taxon>
        <taxon>Pleurodelinae</taxon>
        <taxon>Pleurodeles</taxon>
    </lineage>
</organism>
<accession>A0AAV7TML5</accession>
<reference evidence="2" key="1">
    <citation type="journal article" date="2022" name="bioRxiv">
        <title>Sequencing and chromosome-scale assembly of the giantPleurodeles waltlgenome.</title>
        <authorList>
            <person name="Brown T."/>
            <person name="Elewa A."/>
            <person name="Iarovenko S."/>
            <person name="Subramanian E."/>
            <person name="Araus A.J."/>
            <person name="Petzold A."/>
            <person name="Susuki M."/>
            <person name="Suzuki K.-i.T."/>
            <person name="Hayashi T."/>
            <person name="Toyoda A."/>
            <person name="Oliveira C."/>
            <person name="Osipova E."/>
            <person name="Leigh N.D."/>
            <person name="Simon A."/>
            <person name="Yun M.H."/>
        </authorList>
    </citation>
    <scope>NUCLEOTIDE SEQUENCE</scope>
    <source>
        <strain evidence="2">20211129_DDA</strain>
        <tissue evidence="2">Liver</tissue>
    </source>
</reference>
<protein>
    <submittedName>
        <fullName evidence="2">Uncharacterized protein</fullName>
    </submittedName>
</protein>
<keyword evidence="3" id="KW-1185">Reference proteome</keyword>
<comment type="caution">
    <text evidence="2">The sequence shown here is derived from an EMBL/GenBank/DDBJ whole genome shotgun (WGS) entry which is preliminary data.</text>
</comment>
<dbReference type="EMBL" id="JANPWB010000006">
    <property type="protein sequence ID" value="KAJ1177480.1"/>
    <property type="molecule type" value="Genomic_DNA"/>
</dbReference>